<dbReference type="Proteomes" id="UP000265520">
    <property type="component" value="Unassembled WGS sequence"/>
</dbReference>
<proteinExistence type="predicted"/>
<protein>
    <submittedName>
        <fullName evidence="2">Uncharacterized protein</fullName>
    </submittedName>
</protein>
<feature type="region of interest" description="Disordered" evidence="1">
    <location>
        <begin position="1"/>
        <end position="53"/>
    </location>
</feature>
<organism evidence="2 3">
    <name type="scientific">Trifolium medium</name>
    <dbReference type="NCBI Taxonomy" id="97028"/>
    <lineage>
        <taxon>Eukaryota</taxon>
        <taxon>Viridiplantae</taxon>
        <taxon>Streptophyta</taxon>
        <taxon>Embryophyta</taxon>
        <taxon>Tracheophyta</taxon>
        <taxon>Spermatophyta</taxon>
        <taxon>Magnoliopsida</taxon>
        <taxon>eudicotyledons</taxon>
        <taxon>Gunneridae</taxon>
        <taxon>Pentapetalae</taxon>
        <taxon>rosids</taxon>
        <taxon>fabids</taxon>
        <taxon>Fabales</taxon>
        <taxon>Fabaceae</taxon>
        <taxon>Papilionoideae</taxon>
        <taxon>50 kb inversion clade</taxon>
        <taxon>NPAAA clade</taxon>
        <taxon>Hologalegina</taxon>
        <taxon>IRL clade</taxon>
        <taxon>Trifolieae</taxon>
        <taxon>Trifolium</taxon>
    </lineage>
</organism>
<dbReference type="EMBL" id="LXQA010198196">
    <property type="protein sequence ID" value="MCI32726.1"/>
    <property type="molecule type" value="Genomic_DNA"/>
</dbReference>
<evidence type="ECO:0000256" key="1">
    <source>
        <dbReference type="SAM" id="MobiDB-lite"/>
    </source>
</evidence>
<name>A0A392RA51_9FABA</name>
<sequence>VEPLPPLAQAKPPPPAQAEPHASQHRLAPHVAPLPPPTLAELAQHKPLMSTFS</sequence>
<feature type="compositionally biased region" description="Pro residues" evidence="1">
    <location>
        <begin position="1"/>
        <end position="17"/>
    </location>
</feature>
<evidence type="ECO:0000313" key="2">
    <source>
        <dbReference type="EMBL" id="MCI32726.1"/>
    </source>
</evidence>
<comment type="caution">
    <text evidence="2">The sequence shown here is derived from an EMBL/GenBank/DDBJ whole genome shotgun (WGS) entry which is preliminary data.</text>
</comment>
<keyword evidence="3" id="KW-1185">Reference proteome</keyword>
<feature type="non-terminal residue" evidence="2">
    <location>
        <position position="1"/>
    </location>
</feature>
<dbReference type="AlphaFoldDB" id="A0A392RA51"/>
<evidence type="ECO:0000313" key="3">
    <source>
        <dbReference type="Proteomes" id="UP000265520"/>
    </source>
</evidence>
<reference evidence="2 3" key="1">
    <citation type="journal article" date="2018" name="Front. Plant Sci.">
        <title>Red Clover (Trifolium pratense) and Zigzag Clover (T. medium) - A Picture of Genomic Similarities and Differences.</title>
        <authorList>
            <person name="Dluhosova J."/>
            <person name="Istvanek J."/>
            <person name="Nedelnik J."/>
            <person name="Repkova J."/>
        </authorList>
    </citation>
    <scope>NUCLEOTIDE SEQUENCE [LARGE SCALE GENOMIC DNA]</scope>
    <source>
        <strain evidence="3">cv. 10/8</strain>
        <tissue evidence="2">Leaf</tissue>
    </source>
</reference>
<accession>A0A392RA51</accession>